<evidence type="ECO:0000259" key="5">
    <source>
        <dbReference type="PROSITE" id="PS51462"/>
    </source>
</evidence>
<dbReference type="Gene3D" id="3.90.79.10">
    <property type="entry name" value="Nucleoside Triphosphate Pyrophosphohydrolase"/>
    <property type="match status" value="1"/>
</dbReference>
<evidence type="ECO:0000313" key="7">
    <source>
        <dbReference type="Proteomes" id="UP000251995"/>
    </source>
</evidence>
<feature type="domain" description="Nudix hydrolase" evidence="5">
    <location>
        <begin position="97"/>
        <end position="242"/>
    </location>
</feature>
<dbReference type="SUPFAM" id="SSF55811">
    <property type="entry name" value="Nudix"/>
    <property type="match status" value="1"/>
</dbReference>
<sequence length="242" mass="26684">MGMMAGWFNEGMLITAVGAPGSGRPLAFPVRHGMNPHVELWRRGLVVKEYLSADLVDDDVVVTVHVSSRTTHSRPPRTRTGVPNLAEDARPDESVRPYQRVAAYAVVRSERGLLATECSTLTAVPGLWALPGGGIERGESPAQAVTREVMEESGQRVRLNRILDLQSDHWIGRSPSGGLEDFHALRIIYSATSLDPSEPVVLDIGGTTERARWVPLWHWRRLSWGAATRACLEHHIHDVPAE</sequence>
<dbReference type="PANTHER" id="PTHR43736:SF1">
    <property type="entry name" value="DIHYDRONEOPTERIN TRIPHOSPHATE DIPHOSPHATASE"/>
    <property type="match status" value="1"/>
</dbReference>
<name>A0A344UW00_9ACTN</name>
<accession>A0A344UW00</accession>
<dbReference type="GO" id="GO:0016787">
    <property type="term" value="F:hydrolase activity"/>
    <property type="evidence" value="ECO:0007669"/>
    <property type="project" value="UniProtKB-KW"/>
</dbReference>
<dbReference type="InterPro" id="IPR000086">
    <property type="entry name" value="NUDIX_hydrolase_dom"/>
</dbReference>
<evidence type="ECO:0000256" key="4">
    <source>
        <dbReference type="SAM" id="MobiDB-lite"/>
    </source>
</evidence>
<dbReference type="InterPro" id="IPR020084">
    <property type="entry name" value="NUDIX_hydrolase_CS"/>
</dbReference>
<dbReference type="InterPro" id="IPR020476">
    <property type="entry name" value="Nudix_hydrolase"/>
</dbReference>
<evidence type="ECO:0000256" key="2">
    <source>
        <dbReference type="ARBA" id="ARBA00022801"/>
    </source>
</evidence>
<dbReference type="Proteomes" id="UP000251995">
    <property type="component" value="Chromosome"/>
</dbReference>
<dbReference type="CDD" id="cd02883">
    <property type="entry name" value="NUDIX_Hydrolase"/>
    <property type="match status" value="1"/>
</dbReference>
<evidence type="ECO:0000256" key="1">
    <source>
        <dbReference type="ARBA" id="ARBA00005582"/>
    </source>
</evidence>
<dbReference type="EC" id="3.6.1.-" evidence="6"/>
<feature type="region of interest" description="Disordered" evidence="4">
    <location>
        <begin position="68"/>
        <end position="92"/>
    </location>
</feature>
<keyword evidence="7" id="KW-1185">Reference proteome</keyword>
<dbReference type="PROSITE" id="PS00893">
    <property type="entry name" value="NUDIX_BOX"/>
    <property type="match status" value="1"/>
</dbReference>
<dbReference type="AlphaFoldDB" id="A0A344UW00"/>
<reference evidence="6 7" key="1">
    <citation type="submission" date="2017-12" db="EMBL/GenBank/DDBJ databases">
        <title>The whole genome sequence of the Acidipropionibacterium virtanenii sp. nov. type strain JS278.</title>
        <authorList>
            <person name="Laine P."/>
            <person name="Deptula P."/>
            <person name="Varmanen P."/>
            <person name="Auvinen P."/>
        </authorList>
    </citation>
    <scope>NUCLEOTIDE SEQUENCE [LARGE SCALE GENOMIC DNA]</scope>
    <source>
        <strain evidence="6 7">JS278</strain>
    </source>
</reference>
<proteinExistence type="inferred from homology"/>
<evidence type="ECO:0000313" key="6">
    <source>
        <dbReference type="EMBL" id="AXE39448.1"/>
    </source>
</evidence>
<dbReference type="PRINTS" id="PR00502">
    <property type="entry name" value="NUDIXFAMILY"/>
</dbReference>
<dbReference type="PANTHER" id="PTHR43736">
    <property type="entry name" value="ADP-RIBOSE PYROPHOSPHATASE"/>
    <property type="match status" value="1"/>
</dbReference>
<dbReference type="EMBL" id="CP025198">
    <property type="protein sequence ID" value="AXE39448.1"/>
    <property type="molecule type" value="Genomic_DNA"/>
</dbReference>
<protein>
    <submittedName>
        <fullName evidence="6">RNA pyrophosphohydrolase</fullName>
        <ecNumber evidence="6">3.6.1.-</ecNumber>
    </submittedName>
</protein>
<dbReference type="InterPro" id="IPR015797">
    <property type="entry name" value="NUDIX_hydrolase-like_dom_sf"/>
</dbReference>
<dbReference type="Pfam" id="PF00293">
    <property type="entry name" value="NUDIX"/>
    <property type="match status" value="1"/>
</dbReference>
<evidence type="ECO:0000256" key="3">
    <source>
        <dbReference type="RuleBase" id="RU003476"/>
    </source>
</evidence>
<dbReference type="KEGG" id="acij:JS278_02302"/>
<gene>
    <name evidence="6" type="primary">rppH_1</name>
    <name evidence="6" type="ORF">JS278_02302</name>
</gene>
<dbReference type="PROSITE" id="PS51462">
    <property type="entry name" value="NUDIX"/>
    <property type="match status" value="1"/>
</dbReference>
<keyword evidence="2 3" id="KW-0378">Hydrolase</keyword>
<organism evidence="6 7">
    <name type="scientific">Acidipropionibacterium virtanenii</name>
    <dbReference type="NCBI Taxonomy" id="2057246"/>
    <lineage>
        <taxon>Bacteria</taxon>
        <taxon>Bacillati</taxon>
        <taxon>Actinomycetota</taxon>
        <taxon>Actinomycetes</taxon>
        <taxon>Propionibacteriales</taxon>
        <taxon>Propionibacteriaceae</taxon>
        <taxon>Acidipropionibacterium</taxon>
    </lineage>
</organism>
<comment type="similarity">
    <text evidence="1 3">Belongs to the Nudix hydrolase family.</text>
</comment>